<dbReference type="EMBL" id="HBIN01005954">
    <property type="protein sequence ID" value="CAE0434021.1"/>
    <property type="molecule type" value="Transcribed_RNA"/>
</dbReference>
<gene>
    <name evidence="2" type="ORF">ASTO00021_LOCUS4332</name>
</gene>
<accession>A0A7S3LL71</accession>
<dbReference type="AlphaFoldDB" id="A0A7S3LL71"/>
<protein>
    <submittedName>
        <fullName evidence="2">Uncharacterized protein</fullName>
    </submittedName>
</protein>
<evidence type="ECO:0000313" key="2">
    <source>
        <dbReference type="EMBL" id="CAE0434021.1"/>
    </source>
</evidence>
<evidence type="ECO:0000256" key="1">
    <source>
        <dbReference type="SAM" id="MobiDB-lite"/>
    </source>
</evidence>
<organism evidence="2">
    <name type="scientific">Aplanochytrium stocchinoi</name>
    <dbReference type="NCBI Taxonomy" id="215587"/>
    <lineage>
        <taxon>Eukaryota</taxon>
        <taxon>Sar</taxon>
        <taxon>Stramenopiles</taxon>
        <taxon>Bigyra</taxon>
        <taxon>Labyrinthulomycetes</taxon>
        <taxon>Thraustochytrida</taxon>
        <taxon>Thraustochytriidae</taxon>
        <taxon>Aplanochytrium</taxon>
    </lineage>
</organism>
<feature type="compositionally biased region" description="Low complexity" evidence="1">
    <location>
        <begin position="112"/>
        <end position="125"/>
    </location>
</feature>
<reference evidence="2" key="1">
    <citation type="submission" date="2021-01" db="EMBL/GenBank/DDBJ databases">
        <authorList>
            <person name="Corre E."/>
            <person name="Pelletier E."/>
            <person name="Niang G."/>
            <person name="Scheremetjew M."/>
            <person name="Finn R."/>
            <person name="Kale V."/>
            <person name="Holt S."/>
            <person name="Cochrane G."/>
            <person name="Meng A."/>
            <person name="Brown T."/>
            <person name="Cohen L."/>
        </authorList>
    </citation>
    <scope>NUCLEOTIDE SEQUENCE</scope>
    <source>
        <strain evidence="2">GSBS06</strain>
    </source>
</reference>
<proteinExistence type="predicted"/>
<name>A0A7S3LL71_9STRA</name>
<feature type="region of interest" description="Disordered" evidence="1">
    <location>
        <begin position="94"/>
        <end position="150"/>
    </location>
</feature>
<sequence>MVGTYDERFGGSLGESLLDALEILEPLSYHGHGGSNEGAAKAPLKVEGNAPLWRKEYNSFYPYSLGRPIVEDEVYPACMFVNRPKSLSIATDMSLTSEDSEDNFNHRKRSMSINTTVSTSSESSTAGDVEGRRKKKRKQRSQVGQPRYTDVEDQALVQSELHIQLLQLLKGSPSSSDLLHSTYEVYLKRLDPKNEYPKREGSALFRHFKALKSRNRNLFDLLDSSTEFARHLKSLNRLIGNDGQQIKN</sequence>